<dbReference type="EMBL" id="LNIX01000008">
    <property type="protein sequence ID" value="OXA50711.1"/>
    <property type="molecule type" value="Genomic_DNA"/>
</dbReference>
<comment type="caution">
    <text evidence="2">The sequence shown here is derived from an EMBL/GenBank/DDBJ whole genome shotgun (WGS) entry which is preliminary data.</text>
</comment>
<keyword evidence="3" id="KW-1185">Reference proteome</keyword>
<accession>A0A226E1A5</accession>
<feature type="region of interest" description="Disordered" evidence="1">
    <location>
        <begin position="800"/>
        <end position="824"/>
    </location>
</feature>
<name>A0A226E1A5_FOLCA</name>
<reference evidence="2 3" key="1">
    <citation type="submission" date="2015-12" db="EMBL/GenBank/DDBJ databases">
        <title>The genome of Folsomia candida.</title>
        <authorList>
            <person name="Faddeeva A."/>
            <person name="Derks M.F."/>
            <person name="Anvar Y."/>
            <person name="Smit S."/>
            <person name="Van Straalen N."/>
            <person name="Roelofs D."/>
        </authorList>
    </citation>
    <scope>NUCLEOTIDE SEQUENCE [LARGE SCALE GENOMIC DNA]</scope>
    <source>
        <strain evidence="2 3">VU population</strain>
        <tissue evidence="2">Whole body</tissue>
    </source>
</reference>
<feature type="compositionally biased region" description="Low complexity" evidence="1">
    <location>
        <begin position="362"/>
        <end position="380"/>
    </location>
</feature>
<protein>
    <submittedName>
        <fullName evidence="2">Uncharacterized protein</fullName>
    </submittedName>
</protein>
<evidence type="ECO:0000313" key="3">
    <source>
        <dbReference type="Proteomes" id="UP000198287"/>
    </source>
</evidence>
<dbReference type="Proteomes" id="UP000198287">
    <property type="component" value="Unassembled WGS sequence"/>
</dbReference>
<sequence length="894" mass="95986">MECSDTKDTNKEKVSPTPPPPSLSLLGPTTTTPGGRKGTNHPPSLPPVEFIHVNSGRIELHPGAESQIRWGQHLTGESRHSWCGPQQQMGVIDKQNGTKNVKNCPSKGDVAILQRLADLESVSKTVPSLAPVVSALKEEVAASVGRQERLVADLEGLHVRVNTLETHNKALANIILPTLIRLTKERSPSPNSSLKKATSNASTSPIKVVSPPVSSSSSEEESNIKPTKMRQASKTTPSKINTTPGMMSKERNFNKSSSVPSKKTGCVANVPQKTAGSLNSASKVTPNSSQKPLSTECRIPFFRHASGPSTTATVVSTPASSATTHPPKTTPVSKSKPKMSKLPVRKSYSSSGPSTSVPPPTSLSFLPSSKQNKKATTAPLTTTAPTSLIIDNKRFLTGCGIPSAGPTSLPPKDEGYSTMSNGAIDAQLDPLVPTTSSSASTATFTRPKKLGEIRPPSEPNSGTWTKKVKSVAKSSPSPTSGTRTFATATIASPASITTTKENVRIVHGLPTEIRFSSSQVSGDTGGAVLLEDSDDSDILFLPIEVSSSGSESTLVPYPYSRTSGSDSTYYTAPGGTTTDTSSTFSTPRLTKKKDASRSKDQKKPAPWCGDEVDEQDLVQRWMRLDDMRHEQQEAGADDDELSAWSWDWDGLVRTGNGGPSTNKNIPAMIVTSSSETLDVVLPPKSRLSRDMEIWETPTTKTTPKKSPSIVDSSTWTKSKRTSYLEQANLLPSPSPSLATPVVVGAELDFTAEFYRLTSPGMEDKVMQTSDDNVSDTEKESDLFLQCKNCLEKMSKLISLQQDNPNGGEDKPRNEDDLGVTSTPRSITEQVAQMLRCNNYSQNKEGSASKWMPVPRQAYTNKRTSPSLQSDRDRDRNFALVSSTESEGLISPGME</sequence>
<feature type="compositionally biased region" description="Low complexity" evidence="1">
    <location>
        <begin position="567"/>
        <end position="587"/>
    </location>
</feature>
<feature type="region of interest" description="Disordered" evidence="1">
    <location>
        <begin position="433"/>
        <end position="484"/>
    </location>
</feature>
<feature type="compositionally biased region" description="Low complexity" evidence="1">
    <location>
        <begin position="471"/>
        <end position="484"/>
    </location>
</feature>
<feature type="compositionally biased region" description="Polar residues" evidence="1">
    <location>
        <begin position="188"/>
        <end position="201"/>
    </location>
</feature>
<dbReference type="AlphaFoldDB" id="A0A226E1A5"/>
<feature type="compositionally biased region" description="Basic and acidic residues" evidence="1">
    <location>
        <begin position="1"/>
        <end position="14"/>
    </location>
</feature>
<feature type="region of interest" description="Disordered" evidence="1">
    <location>
        <begin position="563"/>
        <end position="609"/>
    </location>
</feature>
<feature type="region of interest" description="Disordered" evidence="1">
    <location>
        <begin position="185"/>
        <end position="265"/>
    </location>
</feature>
<feature type="region of interest" description="Disordered" evidence="1">
    <location>
        <begin position="304"/>
        <end position="380"/>
    </location>
</feature>
<evidence type="ECO:0000256" key="1">
    <source>
        <dbReference type="SAM" id="MobiDB-lite"/>
    </source>
</evidence>
<organism evidence="2 3">
    <name type="scientific">Folsomia candida</name>
    <name type="common">Springtail</name>
    <dbReference type="NCBI Taxonomy" id="158441"/>
    <lineage>
        <taxon>Eukaryota</taxon>
        <taxon>Metazoa</taxon>
        <taxon>Ecdysozoa</taxon>
        <taxon>Arthropoda</taxon>
        <taxon>Hexapoda</taxon>
        <taxon>Collembola</taxon>
        <taxon>Entomobryomorpha</taxon>
        <taxon>Isotomoidea</taxon>
        <taxon>Isotomidae</taxon>
        <taxon>Proisotominae</taxon>
        <taxon>Folsomia</taxon>
    </lineage>
</organism>
<feature type="region of interest" description="Disordered" evidence="1">
    <location>
        <begin position="1"/>
        <end position="46"/>
    </location>
</feature>
<proteinExistence type="predicted"/>
<feature type="compositionally biased region" description="Low complexity" evidence="1">
    <location>
        <begin position="202"/>
        <end position="217"/>
    </location>
</feature>
<feature type="compositionally biased region" description="Polar residues" evidence="1">
    <location>
        <begin position="230"/>
        <end position="245"/>
    </location>
</feature>
<feature type="compositionally biased region" description="Low complexity" evidence="1">
    <location>
        <begin position="305"/>
        <end position="334"/>
    </location>
</feature>
<feature type="compositionally biased region" description="Polar residues" evidence="1">
    <location>
        <begin position="857"/>
        <end position="868"/>
    </location>
</feature>
<feature type="compositionally biased region" description="Low complexity" evidence="1">
    <location>
        <begin position="434"/>
        <end position="443"/>
    </location>
</feature>
<feature type="compositionally biased region" description="Basic and acidic residues" evidence="1">
    <location>
        <begin position="592"/>
        <end position="603"/>
    </location>
</feature>
<feature type="region of interest" description="Disordered" evidence="1">
    <location>
        <begin position="841"/>
        <end position="894"/>
    </location>
</feature>
<evidence type="ECO:0000313" key="2">
    <source>
        <dbReference type="EMBL" id="OXA50711.1"/>
    </source>
</evidence>
<gene>
    <name evidence="2" type="ORF">Fcan01_14318</name>
</gene>
<feature type="compositionally biased region" description="Low complexity" evidence="1">
    <location>
        <begin position="23"/>
        <end position="34"/>
    </location>
</feature>